<feature type="non-terminal residue" evidence="1">
    <location>
        <position position="1"/>
    </location>
</feature>
<feature type="non-terminal residue" evidence="1">
    <location>
        <position position="152"/>
    </location>
</feature>
<evidence type="ECO:0000313" key="2">
    <source>
        <dbReference type="Proteomes" id="UP000244855"/>
    </source>
</evidence>
<organism evidence="1 2">
    <name type="scientific">Periconia macrospinosa</name>
    <dbReference type="NCBI Taxonomy" id="97972"/>
    <lineage>
        <taxon>Eukaryota</taxon>
        <taxon>Fungi</taxon>
        <taxon>Dikarya</taxon>
        <taxon>Ascomycota</taxon>
        <taxon>Pezizomycotina</taxon>
        <taxon>Dothideomycetes</taxon>
        <taxon>Pleosporomycetidae</taxon>
        <taxon>Pleosporales</taxon>
        <taxon>Massarineae</taxon>
        <taxon>Periconiaceae</taxon>
        <taxon>Periconia</taxon>
    </lineage>
</organism>
<evidence type="ECO:0000313" key="1">
    <source>
        <dbReference type="EMBL" id="PVH91473.1"/>
    </source>
</evidence>
<keyword evidence="2" id="KW-1185">Reference proteome</keyword>
<dbReference type="OrthoDB" id="5369347at2759"/>
<name>A0A2V1D1V5_9PLEO</name>
<gene>
    <name evidence="1" type="ORF">DM02DRAFT_663966</name>
</gene>
<reference evidence="1 2" key="1">
    <citation type="journal article" date="2018" name="Sci. Rep.">
        <title>Comparative genomics provides insights into the lifestyle and reveals functional heterogeneity of dark septate endophytic fungi.</title>
        <authorList>
            <person name="Knapp D.G."/>
            <person name="Nemeth J.B."/>
            <person name="Barry K."/>
            <person name="Hainaut M."/>
            <person name="Henrissat B."/>
            <person name="Johnson J."/>
            <person name="Kuo A."/>
            <person name="Lim J.H.P."/>
            <person name="Lipzen A."/>
            <person name="Nolan M."/>
            <person name="Ohm R.A."/>
            <person name="Tamas L."/>
            <person name="Grigoriev I.V."/>
            <person name="Spatafora J.W."/>
            <person name="Nagy L.G."/>
            <person name="Kovacs G.M."/>
        </authorList>
    </citation>
    <scope>NUCLEOTIDE SEQUENCE [LARGE SCALE GENOMIC DNA]</scope>
    <source>
        <strain evidence="1 2">DSE2036</strain>
    </source>
</reference>
<accession>A0A2V1D1V5</accession>
<dbReference type="EMBL" id="KZ805858">
    <property type="protein sequence ID" value="PVH91473.1"/>
    <property type="molecule type" value="Genomic_DNA"/>
</dbReference>
<proteinExistence type="predicted"/>
<protein>
    <submittedName>
        <fullName evidence="1">Uncharacterized protein</fullName>
    </submittedName>
</protein>
<dbReference type="AlphaFoldDB" id="A0A2V1D1V5"/>
<dbReference type="Proteomes" id="UP000244855">
    <property type="component" value="Unassembled WGS sequence"/>
</dbReference>
<sequence>QDQQLWLDAVLLPAIGKTVNDSTLASYLPASEDNASRGVTAVAAETLKRKESAREQLLEYRLQHQYLDQLWTTILERIAEKPGLGRFTNATLFVHAKNTKLAHMTDNLTVAYRRWEAAWEEAADPQFYSKDRTYVDIAKTITSEDYAYPHDA</sequence>